<proteinExistence type="predicted"/>
<dbReference type="Proteomes" id="UP000607653">
    <property type="component" value="Unassembled WGS sequence"/>
</dbReference>
<name>A0A822YHC0_NELNU</name>
<reference evidence="1 2" key="1">
    <citation type="journal article" date="2020" name="Mol. Biol. Evol.">
        <title>Distinct Expression and Methylation Patterns for Genes with Different Fates following a Single Whole-Genome Duplication in Flowering Plants.</title>
        <authorList>
            <person name="Shi T."/>
            <person name="Rahmani R.S."/>
            <person name="Gugger P.F."/>
            <person name="Wang M."/>
            <person name="Li H."/>
            <person name="Zhang Y."/>
            <person name="Li Z."/>
            <person name="Wang Q."/>
            <person name="Van de Peer Y."/>
            <person name="Marchal K."/>
            <person name="Chen J."/>
        </authorList>
    </citation>
    <scope>NUCLEOTIDE SEQUENCE [LARGE SCALE GENOMIC DNA]</scope>
    <source>
        <tissue evidence="1">Leaf</tissue>
    </source>
</reference>
<protein>
    <submittedName>
        <fullName evidence="1">Uncharacterized protein</fullName>
    </submittedName>
</protein>
<gene>
    <name evidence="1" type="ORF">HUJ06_009226</name>
</gene>
<organism evidence="1 2">
    <name type="scientific">Nelumbo nucifera</name>
    <name type="common">Sacred lotus</name>
    <dbReference type="NCBI Taxonomy" id="4432"/>
    <lineage>
        <taxon>Eukaryota</taxon>
        <taxon>Viridiplantae</taxon>
        <taxon>Streptophyta</taxon>
        <taxon>Embryophyta</taxon>
        <taxon>Tracheophyta</taxon>
        <taxon>Spermatophyta</taxon>
        <taxon>Magnoliopsida</taxon>
        <taxon>Proteales</taxon>
        <taxon>Nelumbonaceae</taxon>
        <taxon>Nelumbo</taxon>
    </lineage>
</organism>
<evidence type="ECO:0000313" key="2">
    <source>
        <dbReference type="Proteomes" id="UP000607653"/>
    </source>
</evidence>
<comment type="caution">
    <text evidence="1">The sequence shown here is derived from an EMBL/GenBank/DDBJ whole genome shotgun (WGS) entry which is preliminary data.</text>
</comment>
<accession>A0A822YHC0</accession>
<dbReference type="AlphaFoldDB" id="A0A822YHC0"/>
<evidence type="ECO:0000313" key="1">
    <source>
        <dbReference type="EMBL" id="DAD30375.1"/>
    </source>
</evidence>
<sequence>MINLCKEAKKLKDTLHSFAINHVSRLSMYISL</sequence>
<dbReference type="EMBL" id="DUZY01000003">
    <property type="protein sequence ID" value="DAD30375.1"/>
    <property type="molecule type" value="Genomic_DNA"/>
</dbReference>
<keyword evidence="2" id="KW-1185">Reference proteome</keyword>